<feature type="signal peptide" evidence="2">
    <location>
        <begin position="1"/>
        <end position="27"/>
    </location>
</feature>
<protein>
    <submittedName>
        <fullName evidence="3">Uncharacterized protein</fullName>
    </submittedName>
</protein>
<gene>
    <name evidence="3" type="ORF">TPA0598_03_02430</name>
</gene>
<proteinExistence type="predicted"/>
<dbReference type="Proteomes" id="UP000048965">
    <property type="component" value="Unassembled WGS sequence"/>
</dbReference>
<keyword evidence="4" id="KW-1185">Reference proteome</keyword>
<evidence type="ECO:0000256" key="2">
    <source>
        <dbReference type="SAM" id="SignalP"/>
    </source>
</evidence>
<keyword evidence="1" id="KW-0175">Coiled coil</keyword>
<dbReference type="EMBL" id="BBNO01000003">
    <property type="protein sequence ID" value="GAO07782.1"/>
    <property type="molecule type" value="Genomic_DNA"/>
</dbReference>
<dbReference type="AlphaFoldDB" id="A0A0P4R454"/>
<dbReference type="RefSeq" id="WP_042152534.1">
    <property type="nucleotide sequence ID" value="NZ_BBNO01000003.1"/>
</dbReference>
<reference evidence="4" key="1">
    <citation type="submission" date="2014-09" db="EMBL/GenBank/DDBJ databases">
        <title>Whole genome shotgun sequence of Streptomyces sp. NBRC 110027.</title>
        <authorList>
            <person name="Komaki H."/>
            <person name="Ichikawa N."/>
            <person name="Katano-Makiyama Y."/>
            <person name="Hosoyama A."/>
            <person name="Hashimoto M."/>
            <person name="Uohara A."/>
            <person name="Kitahashi Y."/>
            <person name="Ohji S."/>
            <person name="Kimura A."/>
            <person name="Yamazoe A."/>
            <person name="Igarashi Y."/>
            <person name="Fujita N."/>
        </authorList>
    </citation>
    <scope>NUCLEOTIDE SEQUENCE [LARGE SCALE GENOMIC DNA]</scope>
    <source>
        <strain evidence="4">NBRC 110027</strain>
    </source>
</reference>
<feature type="coiled-coil region" evidence="1">
    <location>
        <begin position="47"/>
        <end position="93"/>
    </location>
</feature>
<evidence type="ECO:0000256" key="1">
    <source>
        <dbReference type="SAM" id="Coils"/>
    </source>
</evidence>
<evidence type="ECO:0000313" key="4">
    <source>
        <dbReference type="Proteomes" id="UP000048965"/>
    </source>
</evidence>
<organism evidence="3 4">
    <name type="scientific">Streptomyces lydicamycinicus</name>
    <dbReference type="NCBI Taxonomy" id="1546107"/>
    <lineage>
        <taxon>Bacteria</taxon>
        <taxon>Bacillati</taxon>
        <taxon>Actinomycetota</taxon>
        <taxon>Actinomycetes</taxon>
        <taxon>Kitasatosporales</taxon>
        <taxon>Streptomycetaceae</taxon>
        <taxon>Streptomyces</taxon>
    </lineage>
</organism>
<evidence type="ECO:0000313" key="3">
    <source>
        <dbReference type="EMBL" id="GAO07782.1"/>
    </source>
</evidence>
<comment type="caution">
    <text evidence="3">The sequence shown here is derived from an EMBL/GenBank/DDBJ whole genome shotgun (WGS) entry which is preliminary data.</text>
</comment>
<keyword evidence="2" id="KW-0732">Signal</keyword>
<feature type="chain" id="PRO_5006068379" evidence="2">
    <location>
        <begin position="28"/>
        <end position="98"/>
    </location>
</feature>
<accession>A0A0P4R454</accession>
<sequence length="98" mass="10282">MRRRISVLAVTAAVAGGVLFAALPAQAATTAVGRQSVAAGGGISVNIDELRQQSADLKAKANRLDHEGEHEAAQRARAQADALDKRIQAYLDAEENMS</sequence>
<name>A0A0P4R454_9ACTN</name>
<reference evidence="3 4" key="2">
    <citation type="journal article" date="2015" name="Stand. Genomic Sci.">
        <title>Draft genome sequence of marine-derived Streptomyces sp. TP-A0598, a producer of anti-MRSA antibiotic lydicamycins.</title>
        <authorList>
            <person name="Komaki H."/>
            <person name="Ichikawa N."/>
            <person name="Hosoyama A."/>
            <person name="Fujita N."/>
            <person name="Igarashi Y."/>
        </authorList>
    </citation>
    <scope>NUCLEOTIDE SEQUENCE [LARGE SCALE GENOMIC DNA]</scope>
    <source>
        <strain evidence="3 4">NBRC 110027</strain>
    </source>
</reference>
<dbReference type="OrthoDB" id="4331263at2"/>